<dbReference type="Proteomes" id="UP000182841">
    <property type="component" value="Unassembled WGS sequence"/>
</dbReference>
<dbReference type="Gene3D" id="1.10.10.10">
    <property type="entry name" value="Winged helix-like DNA-binding domain superfamily/Winged helix DNA-binding domain"/>
    <property type="match status" value="1"/>
</dbReference>
<evidence type="ECO:0000259" key="5">
    <source>
        <dbReference type="PROSITE" id="PS50931"/>
    </source>
</evidence>
<dbReference type="SUPFAM" id="SSF53850">
    <property type="entry name" value="Periplasmic binding protein-like II"/>
    <property type="match status" value="1"/>
</dbReference>
<protein>
    <submittedName>
        <fullName evidence="6">DNA-binding transcriptional regulator, LysR family</fullName>
    </submittedName>
</protein>
<gene>
    <name evidence="6" type="ORF">SAMN05421870_103263</name>
</gene>
<comment type="similarity">
    <text evidence="1">Belongs to the LysR transcriptional regulatory family.</text>
</comment>
<evidence type="ECO:0000256" key="3">
    <source>
        <dbReference type="ARBA" id="ARBA00023125"/>
    </source>
</evidence>
<evidence type="ECO:0000256" key="4">
    <source>
        <dbReference type="ARBA" id="ARBA00023163"/>
    </source>
</evidence>
<dbReference type="PANTHER" id="PTHR30346:SF0">
    <property type="entry name" value="HCA OPERON TRANSCRIPTIONAL ACTIVATOR HCAR"/>
    <property type="match status" value="1"/>
</dbReference>
<dbReference type="FunFam" id="1.10.10.10:FF:000001">
    <property type="entry name" value="LysR family transcriptional regulator"/>
    <property type="match status" value="1"/>
</dbReference>
<dbReference type="SUPFAM" id="SSF46785">
    <property type="entry name" value="Winged helix' DNA-binding domain"/>
    <property type="match status" value="1"/>
</dbReference>
<dbReference type="Pfam" id="PF03466">
    <property type="entry name" value="LysR_substrate"/>
    <property type="match status" value="1"/>
</dbReference>
<name>A0A1H9R1Y5_9ACTN</name>
<organism evidence="6 7">
    <name type="scientific">Streptomyces qinglanensis</name>
    <dbReference type="NCBI Taxonomy" id="943816"/>
    <lineage>
        <taxon>Bacteria</taxon>
        <taxon>Bacillati</taxon>
        <taxon>Actinomycetota</taxon>
        <taxon>Actinomycetes</taxon>
        <taxon>Kitasatosporales</taxon>
        <taxon>Streptomycetaceae</taxon>
        <taxon>Streptomyces</taxon>
    </lineage>
</organism>
<evidence type="ECO:0000313" key="7">
    <source>
        <dbReference type="Proteomes" id="UP000182841"/>
    </source>
</evidence>
<keyword evidence="7" id="KW-1185">Reference proteome</keyword>
<keyword evidence="2" id="KW-0805">Transcription regulation</keyword>
<evidence type="ECO:0000256" key="2">
    <source>
        <dbReference type="ARBA" id="ARBA00023015"/>
    </source>
</evidence>
<reference evidence="7" key="1">
    <citation type="submission" date="2016-10" db="EMBL/GenBank/DDBJ databases">
        <authorList>
            <person name="Varghese N."/>
            <person name="Submissions S."/>
        </authorList>
    </citation>
    <scope>NUCLEOTIDE SEQUENCE [LARGE SCALE GENOMIC DNA]</scope>
    <source>
        <strain evidence="7">CGMCC 4.6825</strain>
    </source>
</reference>
<evidence type="ECO:0000256" key="1">
    <source>
        <dbReference type="ARBA" id="ARBA00009437"/>
    </source>
</evidence>
<feature type="domain" description="HTH lysR-type" evidence="5">
    <location>
        <begin position="3"/>
        <end position="60"/>
    </location>
</feature>
<dbReference type="AlphaFoldDB" id="A0A1H9R1Y5"/>
<keyword evidence="4" id="KW-0804">Transcription</keyword>
<dbReference type="Gene3D" id="3.40.190.10">
    <property type="entry name" value="Periplasmic binding protein-like II"/>
    <property type="match status" value="2"/>
</dbReference>
<dbReference type="PROSITE" id="PS50931">
    <property type="entry name" value="HTH_LYSR"/>
    <property type="match status" value="1"/>
</dbReference>
<evidence type="ECO:0000313" key="6">
    <source>
        <dbReference type="EMBL" id="SER66720.1"/>
    </source>
</evidence>
<dbReference type="RefSeq" id="WP_162637636.1">
    <property type="nucleotide sequence ID" value="NZ_FOGO01000003.1"/>
</dbReference>
<keyword evidence="3 6" id="KW-0238">DNA-binding</keyword>
<dbReference type="GO" id="GO:0032993">
    <property type="term" value="C:protein-DNA complex"/>
    <property type="evidence" value="ECO:0007669"/>
    <property type="project" value="TreeGrafter"/>
</dbReference>
<dbReference type="PANTHER" id="PTHR30346">
    <property type="entry name" value="TRANSCRIPTIONAL DUAL REGULATOR HCAR-RELATED"/>
    <property type="match status" value="1"/>
</dbReference>
<accession>A0A1H9R1Y5</accession>
<dbReference type="EMBL" id="FOGO01000003">
    <property type="protein sequence ID" value="SER66720.1"/>
    <property type="molecule type" value="Genomic_DNA"/>
</dbReference>
<sequence length="315" mass="34417">MGLEMREIEAFLAVAEELHFGRAAERLTLSTSRVSNLVRTVERRAGTPLFERTSRRVRLTPSGEHLFTELRAAYVRIERAVAEVREAAGQGGKVLRVGFSTTLPEKVAPALVEAFEGRFPAARIVQSAHPTVDLFDWIEAEGRWPVDVFVTWMPVESAPLTELVVGPVLQRTPRAVMMAVDHPLAGGTAVHVEDLAEHDVIYPSLPKWYGDAWAPAVTPAGRKLSFRRPDSRYIEDVLPLVAEQRLVHLTFSSLLDAYHRPGVVVLPLLGLPSMPIRPVWAAATRNALGQSFVDEAVAFARAAGWPSGGPAAASG</sequence>
<dbReference type="GO" id="GO:0003700">
    <property type="term" value="F:DNA-binding transcription factor activity"/>
    <property type="evidence" value="ECO:0007669"/>
    <property type="project" value="InterPro"/>
</dbReference>
<dbReference type="Pfam" id="PF00126">
    <property type="entry name" value="HTH_1"/>
    <property type="match status" value="1"/>
</dbReference>
<dbReference type="GO" id="GO:0003677">
    <property type="term" value="F:DNA binding"/>
    <property type="evidence" value="ECO:0007669"/>
    <property type="project" value="UniProtKB-KW"/>
</dbReference>
<proteinExistence type="inferred from homology"/>
<dbReference type="InterPro" id="IPR000847">
    <property type="entry name" value="LysR_HTH_N"/>
</dbReference>
<dbReference type="InterPro" id="IPR005119">
    <property type="entry name" value="LysR_subst-bd"/>
</dbReference>
<dbReference type="InterPro" id="IPR036390">
    <property type="entry name" value="WH_DNA-bd_sf"/>
</dbReference>
<dbReference type="InterPro" id="IPR036388">
    <property type="entry name" value="WH-like_DNA-bd_sf"/>
</dbReference>